<dbReference type="EMBL" id="OV696686">
    <property type="protein sequence ID" value="CAH1232429.1"/>
    <property type="molecule type" value="Genomic_DNA"/>
</dbReference>
<sequence length="114" mass="12856">MTEVIWLEYQSYFGAVNIQVDAGDGNISADVEASIRDLLEERGLKEDDFDVKRNMDSCFSITLSGARVRVNRSMVLQAIMKKPGFVIQSSAVYYNMDAGYTGYNWTLVRNVARV</sequence>
<evidence type="ECO:0000313" key="2">
    <source>
        <dbReference type="Proteomes" id="UP000838412"/>
    </source>
</evidence>
<protein>
    <submittedName>
        <fullName evidence="1">Hypp458 protein</fullName>
    </submittedName>
</protein>
<dbReference type="AlphaFoldDB" id="A0A8J9VAF5"/>
<keyword evidence="2" id="KW-1185">Reference proteome</keyword>
<dbReference type="OrthoDB" id="9979624at2759"/>
<gene>
    <name evidence="1" type="primary">Hypp458</name>
    <name evidence="1" type="ORF">BLAG_LOCUS1572</name>
</gene>
<organism evidence="1 2">
    <name type="scientific">Branchiostoma lanceolatum</name>
    <name type="common">Common lancelet</name>
    <name type="synonym">Amphioxus lanceolatum</name>
    <dbReference type="NCBI Taxonomy" id="7740"/>
    <lineage>
        <taxon>Eukaryota</taxon>
        <taxon>Metazoa</taxon>
        <taxon>Chordata</taxon>
        <taxon>Cephalochordata</taxon>
        <taxon>Leptocardii</taxon>
        <taxon>Amphioxiformes</taxon>
        <taxon>Branchiostomatidae</taxon>
        <taxon>Branchiostoma</taxon>
    </lineage>
</organism>
<accession>A0A8J9VAF5</accession>
<dbReference type="Proteomes" id="UP000838412">
    <property type="component" value="Chromosome 1"/>
</dbReference>
<reference evidence="1" key="1">
    <citation type="submission" date="2022-01" db="EMBL/GenBank/DDBJ databases">
        <authorList>
            <person name="Braso-Vives M."/>
        </authorList>
    </citation>
    <scope>NUCLEOTIDE SEQUENCE</scope>
</reference>
<name>A0A8J9VAF5_BRALA</name>
<evidence type="ECO:0000313" key="1">
    <source>
        <dbReference type="EMBL" id="CAH1232429.1"/>
    </source>
</evidence>
<proteinExistence type="predicted"/>